<sequence>MSKTQTRALVPPTSLELLGARLQKIITSPAARKEHAALVYKAPDESQQDWDQIIDAITETDGVYATLQDDGSVRVFWDVPAQD</sequence>
<proteinExistence type="predicted"/>
<accession>A0A1Y3P9V5</accession>
<organism evidence="1 2">
    <name type="scientific">Pseudomonas caspiana</name>
    <dbReference type="NCBI Taxonomy" id="1451454"/>
    <lineage>
        <taxon>Bacteria</taxon>
        <taxon>Pseudomonadati</taxon>
        <taxon>Pseudomonadota</taxon>
        <taxon>Gammaproteobacteria</taxon>
        <taxon>Pseudomonadales</taxon>
        <taxon>Pseudomonadaceae</taxon>
        <taxon>Pseudomonas</taxon>
    </lineage>
</organism>
<evidence type="ECO:0000313" key="2">
    <source>
        <dbReference type="Proteomes" id="UP000195440"/>
    </source>
</evidence>
<gene>
    <name evidence="1" type="ORF">AUC60_03740</name>
</gene>
<dbReference type="Pfam" id="PF07867">
    <property type="entry name" value="DUF1654"/>
    <property type="match status" value="1"/>
</dbReference>
<comment type="caution">
    <text evidence="1">The sequence shown here is derived from an EMBL/GenBank/DDBJ whole genome shotgun (WGS) entry which is preliminary data.</text>
</comment>
<evidence type="ECO:0000313" key="1">
    <source>
        <dbReference type="EMBL" id="OUM75321.1"/>
    </source>
</evidence>
<name>A0A1Y3P9V5_9PSED</name>
<dbReference type="EMBL" id="LOHF01000002">
    <property type="protein sequence ID" value="OUM75321.1"/>
    <property type="molecule type" value="Genomic_DNA"/>
</dbReference>
<protein>
    <recommendedName>
        <fullName evidence="3">DUF1654 domain-containing protein</fullName>
    </recommendedName>
</protein>
<evidence type="ECO:0008006" key="3">
    <source>
        <dbReference type="Google" id="ProtNLM"/>
    </source>
</evidence>
<keyword evidence="2" id="KW-1185">Reference proteome</keyword>
<dbReference type="AlphaFoldDB" id="A0A1Y3P9V5"/>
<reference evidence="1 2" key="1">
    <citation type="journal article" date="2017" name="Syst. Appl. Microbiol.">
        <title>Pseudomonas caspiana sp. nov., a citrus pathogen in the Pseudomonas syringae phylogenetic group.</title>
        <authorList>
            <person name="Busquets A."/>
            <person name="Gomila M."/>
            <person name="Beiki F."/>
            <person name="Mulet M."/>
            <person name="Rahimian H."/>
            <person name="Garcia-Valdes E."/>
            <person name="Lalucat J."/>
        </authorList>
    </citation>
    <scope>NUCLEOTIDE SEQUENCE [LARGE SCALE GENOMIC DNA]</scope>
    <source>
        <strain evidence="1 2">FBF102</strain>
    </source>
</reference>
<dbReference type="Proteomes" id="UP000195440">
    <property type="component" value="Unassembled WGS sequence"/>
</dbReference>
<dbReference type="RefSeq" id="WP_087264752.1">
    <property type="nucleotide sequence ID" value="NZ_CP167995.1"/>
</dbReference>
<dbReference type="InterPro" id="IPR012449">
    <property type="entry name" value="Phage_F116_Orf28"/>
</dbReference>
<dbReference type="OrthoDB" id="6897193at2"/>